<protein>
    <submittedName>
        <fullName evidence="8">Mechanosensitive ion channel</fullName>
    </submittedName>
</protein>
<reference evidence="8" key="2">
    <citation type="journal article" date="2022" name="Microbiol. Resour. Announc.">
        <title>Metagenome Sequencing to Explore Phylogenomics of Terrestrial Cyanobacteria.</title>
        <authorList>
            <person name="Ward R.D."/>
            <person name="Stajich J.E."/>
            <person name="Johansen J.R."/>
            <person name="Huntemann M."/>
            <person name="Clum A."/>
            <person name="Foster B."/>
            <person name="Foster B."/>
            <person name="Roux S."/>
            <person name="Palaniappan K."/>
            <person name="Varghese N."/>
            <person name="Mukherjee S."/>
            <person name="Reddy T.B.K."/>
            <person name="Daum C."/>
            <person name="Copeland A."/>
            <person name="Chen I.A."/>
            <person name="Ivanova N.N."/>
            <person name="Kyrpides N.C."/>
            <person name="Shapiro N."/>
            <person name="Eloe-Fadrosh E.A."/>
            <person name="Pietrasiak N."/>
        </authorList>
    </citation>
    <scope>NUCLEOTIDE SEQUENCE</scope>
    <source>
        <strain evidence="8">UHER 2000/2452</strain>
    </source>
</reference>
<feature type="transmembrane region" description="Helical" evidence="6">
    <location>
        <begin position="44"/>
        <end position="65"/>
    </location>
</feature>
<evidence type="ECO:0000256" key="6">
    <source>
        <dbReference type="SAM" id="Phobius"/>
    </source>
</evidence>
<dbReference type="InterPro" id="IPR045275">
    <property type="entry name" value="MscS_archaea/bacteria_type"/>
</dbReference>
<dbReference type="GO" id="GO:0008381">
    <property type="term" value="F:mechanosensitive monoatomic ion channel activity"/>
    <property type="evidence" value="ECO:0007669"/>
    <property type="project" value="InterPro"/>
</dbReference>
<dbReference type="InterPro" id="IPR011066">
    <property type="entry name" value="MscS_channel_C_sf"/>
</dbReference>
<name>A0A951QF74_9CYAN</name>
<reference evidence="8" key="1">
    <citation type="submission" date="2021-05" db="EMBL/GenBank/DDBJ databases">
        <authorList>
            <person name="Pietrasiak N."/>
            <person name="Ward R."/>
            <person name="Stajich J.E."/>
            <person name="Kurbessoian T."/>
        </authorList>
    </citation>
    <scope>NUCLEOTIDE SEQUENCE</scope>
    <source>
        <strain evidence="8">UHER 2000/2452</strain>
    </source>
</reference>
<dbReference type="PANTHER" id="PTHR30221:SF1">
    <property type="entry name" value="SMALL-CONDUCTANCE MECHANOSENSITIVE CHANNEL"/>
    <property type="match status" value="1"/>
</dbReference>
<dbReference type="Pfam" id="PF00027">
    <property type="entry name" value="cNMP_binding"/>
    <property type="match status" value="1"/>
</dbReference>
<organism evidence="8 9">
    <name type="scientific">Drouetiella hepatica Uher 2000/2452</name>
    <dbReference type="NCBI Taxonomy" id="904376"/>
    <lineage>
        <taxon>Bacteria</taxon>
        <taxon>Bacillati</taxon>
        <taxon>Cyanobacteriota</taxon>
        <taxon>Cyanophyceae</taxon>
        <taxon>Oculatellales</taxon>
        <taxon>Oculatellaceae</taxon>
        <taxon>Drouetiella</taxon>
    </lineage>
</organism>
<evidence type="ECO:0000256" key="1">
    <source>
        <dbReference type="ARBA" id="ARBA00004651"/>
    </source>
</evidence>
<dbReference type="InterPro" id="IPR000595">
    <property type="entry name" value="cNMP-bd_dom"/>
</dbReference>
<dbReference type="SMART" id="SM00100">
    <property type="entry name" value="cNMP"/>
    <property type="match status" value="1"/>
</dbReference>
<keyword evidence="5 6" id="KW-0472">Membrane</keyword>
<accession>A0A951QF74</accession>
<dbReference type="Pfam" id="PF00924">
    <property type="entry name" value="MS_channel_2nd"/>
    <property type="match status" value="1"/>
</dbReference>
<dbReference type="Proteomes" id="UP000757435">
    <property type="component" value="Unassembled WGS sequence"/>
</dbReference>
<feature type="transmembrane region" description="Helical" evidence="6">
    <location>
        <begin position="6"/>
        <end position="23"/>
    </location>
</feature>
<dbReference type="SUPFAM" id="SSF82689">
    <property type="entry name" value="Mechanosensitive channel protein MscS (YggB), C-terminal domain"/>
    <property type="match status" value="1"/>
</dbReference>
<dbReference type="InterPro" id="IPR018490">
    <property type="entry name" value="cNMP-bd_dom_sf"/>
</dbReference>
<evidence type="ECO:0000256" key="2">
    <source>
        <dbReference type="ARBA" id="ARBA00022475"/>
    </source>
</evidence>
<dbReference type="Gene3D" id="2.30.30.60">
    <property type="match status" value="1"/>
</dbReference>
<evidence type="ECO:0000256" key="3">
    <source>
        <dbReference type="ARBA" id="ARBA00022692"/>
    </source>
</evidence>
<dbReference type="Gene3D" id="1.10.287.1260">
    <property type="match status" value="1"/>
</dbReference>
<keyword evidence="4 6" id="KW-1133">Transmembrane helix</keyword>
<dbReference type="SUPFAM" id="SSF50182">
    <property type="entry name" value="Sm-like ribonucleoproteins"/>
    <property type="match status" value="1"/>
</dbReference>
<comment type="caution">
    <text evidence="8">The sequence shown here is derived from an EMBL/GenBank/DDBJ whole genome shotgun (WGS) entry which is preliminary data.</text>
</comment>
<dbReference type="AlphaFoldDB" id="A0A951QF74"/>
<evidence type="ECO:0000256" key="4">
    <source>
        <dbReference type="ARBA" id="ARBA00022989"/>
    </source>
</evidence>
<dbReference type="EMBL" id="JAHHHD010000036">
    <property type="protein sequence ID" value="MBW4661439.1"/>
    <property type="molecule type" value="Genomic_DNA"/>
</dbReference>
<feature type="transmembrane region" description="Helical" evidence="6">
    <location>
        <begin position="137"/>
        <end position="157"/>
    </location>
</feature>
<evidence type="ECO:0000313" key="8">
    <source>
        <dbReference type="EMBL" id="MBW4661439.1"/>
    </source>
</evidence>
<feature type="domain" description="Cyclic nucleotide-binding" evidence="7">
    <location>
        <begin position="350"/>
        <end position="444"/>
    </location>
</feature>
<gene>
    <name evidence="8" type="ORF">KME15_22435</name>
</gene>
<feature type="transmembrane region" description="Helical" evidence="6">
    <location>
        <begin position="77"/>
        <end position="96"/>
    </location>
</feature>
<dbReference type="InterPro" id="IPR010920">
    <property type="entry name" value="LSM_dom_sf"/>
</dbReference>
<comment type="subcellular location">
    <subcellularLocation>
        <location evidence="1">Cell membrane</location>
        <topology evidence="1">Multi-pass membrane protein</topology>
    </subcellularLocation>
</comment>
<dbReference type="GO" id="GO:0005886">
    <property type="term" value="C:plasma membrane"/>
    <property type="evidence" value="ECO:0007669"/>
    <property type="project" value="UniProtKB-SubCell"/>
</dbReference>
<evidence type="ECO:0000256" key="5">
    <source>
        <dbReference type="ARBA" id="ARBA00023136"/>
    </source>
</evidence>
<dbReference type="Gene3D" id="2.60.120.10">
    <property type="entry name" value="Jelly Rolls"/>
    <property type="match status" value="1"/>
</dbReference>
<evidence type="ECO:0000259" key="7">
    <source>
        <dbReference type="PROSITE" id="PS50042"/>
    </source>
</evidence>
<dbReference type="CDD" id="cd00038">
    <property type="entry name" value="CAP_ED"/>
    <property type="match status" value="1"/>
</dbReference>
<dbReference type="PANTHER" id="PTHR30221">
    <property type="entry name" value="SMALL-CONDUCTANCE MECHANOSENSITIVE CHANNEL"/>
    <property type="match status" value="1"/>
</dbReference>
<proteinExistence type="predicted"/>
<sequence>MDRSLLGWLLLLGLGFPLLSILLDEAASRLARQQHPLAVGLRQVRAYVLPPLAVLLVMRQVLSVAGEDSWARFVETLTWVAVIVAGLSLINALLTTKKQPIAPIRWQIHVPSLFFQAARGAAILAIGYHVLNGVWSINLTGLGSSVGIASAVIALALQDTLSNLVSGLLLLFAKPFRTGDWIEVDGKQGRVIEQNWWSVTIKNPSLTFNVPNGVLSKASISNYGQRGIWKSIYASFSYDDSPSEVISALNTLTEGIDLIEAKDPALVSSYEDSSITYKLAYTVLPEKDWIVSAELKFRLYYITQRYSFTTPYPIAVQYEVDAKEGIPSRIPQVLENRQQELATYLRSLPYFLTLNDNQVEKLAERARFKAYGKGELIIREGRKDEGLYIIFKGMGHAYLTDEQGDRQIVDELELNEAFGEMAIFPGEVSPVTAVATEDVEVVVIPAKEMIEAIESNHRFASEILQYIEERKKMVRLAKGIKDEASPLTSNNGHRVQTG</sequence>
<dbReference type="PROSITE" id="PS50042">
    <property type="entry name" value="CNMP_BINDING_3"/>
    <property type="match status" value="1"/>
</dbReference>
<evidence type="ECO:0000313" key="9">
    <source>
        <dbReference type="Proteomes" id="UP000757435"/>
    </source>
</evidence>
<dbReference type="InterPro" id="IPR014710">
    <property type="entry name" value="RmlC-like_jellyroll"/>
</dbReference>
<keyword evidence="2" id="KW-1003">Cell membrane</keyword>
<dbReference type="SUPFAM" id="SSF51206">
    <property type="entry name" value="cAMP-binding domain-like"/>
    <property type="match status" value="1"/>
</dbReference>
<dbReference type="InterPro" id="IPR006685">
    <property type="entry name" value="MscS_channel_2nd"/>
</dbReference>
<dbReference type="InterPro" id="IPR023408">
    <property type="entry name" value="MscS_beta-dom_sf"/>
</dbReference>
<keyword evidence="3 6" id="KW-0812">Transmembrane</keyword>